<evidence type="ECO:0000256" key="1">
    <source>
        <dbReference type="SAM" id="MobiDB-lite"/>
    </source>
</evidence>
<dbReference type="InParanoid" id="F4WFS9"/>
<dbReference type="EMBL" id="GL888122">
    <property type="protein sequence ID" value="EGI66972.1"/>
    <property type="molecule type" value="Genomic_DNA"/>
</dbReference>
<proteinExistence type="predicted"/>
<sequence>MINKRSQQRGHNGISAFGGKTRGGQRSEVPGIPDQNADSRHRQERLAADPPGFTAQKTMSAVSAVSNPDAESHYRRCHCRWTRNGRAETINEIQSASD</sequence>
<dbReference type="AlphaFoldDB" id="F4WFS9"/>
<protein>
    <submittedName>
        <fullName evidence="2">Uncharacterized protein</fullName>
    </submittedName>
</protein>
<accession>F4WFS9</accession>
<evidence type="ECO:0000313" key="3">
    <source>
        <dbReference type="Proteomes" id="UP000007755"/>
    </source>
</evidence>
<feature type="compositionally biased region" description="Basic and acidic residues" evidence="1">
    <location>
        <begin position="37"/>
        <end position="47"/>
    </location>
</feature>
<keyword evidence="3" id="KW-1185">Reference proteome</keyword>
<gene>
    <name evidence="2" type="ORF">G5I_04488</name>
</gene>
<feature type="region of interest" description="Disordered" evidence="1">
    <location>
        <begin position="1"/>
        <end position="54"/>
    </location>
</feature>
<organism evidence="3">
    <name type="scientific">Acromyrmex echinatior</name>
    <name type="common">Panamanian leafcutter ant</name>
    <name type="synonym">Acromyrmex octospinosus echinatior</name>
    <dbReference type="NCBI Taxonomy" id="103372"/>
    <lineage>
        <taxon>Eukaryota</taxon>
        <taxon>Metazoa</taxon>
        <taxon>Ecdysozoa</taxon>
        <taxon>Arthropoda</taxon>
        <taxon>Hexapoda</taxon>
        <taxon>Insecta</taxon>
        <taxon>Pterygota</taxon>
        <taxon>Neoptera</taxon>
        <taxon>Endopterygota</taxon>
        <taxon>Hymenoptera</taxon>
        <taxon>Apocrita</taxon>
        <taxon>Aculeata</taxon>
        <taxon>Formicoidea</taxon>
        <taxon>Formicidae</taxon>
        <taxon>Myrmicinae</taxon>
        <taxon>Acromyrmex</taxon>
    </lineage>
</organism>
<dbReference type="Proteomes" id="UP000007755">
    <property type="component" value="Unassembled WGS sequence"/>
</dbReference>
<reference evidence="2" key="1">
    <citation type="submission" date="2011-02" db="EMBL/GenBank/DDBJ databases">
        <title>The genome of the leaf-cutting ant Acromyrmex echinatior suggests key adaptations to social evolution and fungus farming.</title>
        <authorList>
            <person name="Nygaard S."/>
            <person name="Zhang G."/>
        </authorList>
    </citation>
    <scope>NUCLEOTIDE SEQUENCE</scope>
</reference>
<evidence type="ECO:0000313" key="2">
    <source>
        <dbReference type="EMBL" id="EGI66972.1"/>
    </source>
</evidence>
<name>F4WFS9_ACREC</name>